<keyword evidence="8 12" id="KW-0863">Zinc-finger</keyword>
<proteinExistence type="inferred from homology"/>
<dbReference type="VEuPathDB" id="FungiDB:TRICI_000650"/>
<feature type="zinc finger region" description="C3H1-type" evidence="12">
    <location>
        <begin position="98"/>
        <end position="125"/>
    </location>
</feature>
<dbReference type="Gene3D" id="6.20.400.10">
    <property type="match status" value="1"/>
</dbReference>
<evidence type="ECO:0000256" key="9">
    <source>
        <dbReference type="ARBA" id="ARBA00022833"/>
    </source>
</evidence>
<dbReference type="Pfam" id="PF16543">
    <property type="entry name" value="DFRP_C"/>
    <property type="match status" value="1"/>
</dbReference>
<evidence type="ECO:0000256" key="8">
    <source>
        <dbReference type="ARBA" id="ARBA00022771"/>
    </source>
</evidence>
<evidence type="ECO:0000256" key="4">
    <source>
        <dbReference type="ARBA" id="ARBA00015073"/>
    </source>
</evidence>
<evidence type="ECO:0000256" key="5">
    <source>
        <dbReference type="ARBA" id="ARBA00022490"/>
    </source>
</evidence>
<feature type="domain" description="C3H1-type" evidence="14">
    <location>
        <begin position="98"/>
        <end position="125"/>
    </location>
</feature>
<keyword evidence="9 12" id="KW-0862">Zinc</keyword>
<comment type="subcellular location">
    <subcellularLocation>
        <location evidence="2">Cytoplasm</location>
    </subcellularLocation>
    <subcellularLocation>
        <location evidence="1">Nucleus</location>
    </subcellularLocation>
</comment>
<evidence type="ECO:0000256" key="10">
    <source>
        <dbReference type="ARBA" id="ARBA00023054"/>
    </source>
</evidence>
<evidence type="ECO:0000256" key="11">
    <source>
        <dbReference type="ARBA" id="ARBA00023242"/>
    </source>
</evidence>
<dbReference type="GO" id="GO:0002181">
    <property type="term" value="P:cytoplasmic translation"/>
    <property type="evidence" value="ECO:0007669"/>
    <property type="project" value="TreeGrafter"/>
</dbReference>
<dbReference type="GO" id="GO:0003729">
    <property type="term" value="F:mRNA binding"/>
    <property type="evidence" value="ECO:0007669"/>
    <property type="project" value="TreeGrafter"/>
</dbReference>
<dbReference type="EMBL" id="SWFS01000055">
    <property type="protein sequence ID" value="KAA8917199.1"/>
    <property type="molecule type" value="Genomic_DNA"/>
</dbReference>
<dbReference type="PROSITE" id="PS50103">
    <property type="entry name" value="ZF_C3H1"/>
    <property type="match status" value="2"/>
</dbReference>
<feature type="zinc finger region" description="C3H1-type" evidence="12">
    <location>
        <begin position="167"/>
        <end position="205"/>
    </location>
</feature>
<accession>A0A642VBN9</accession>
<comment type="similarity">
    <text evidence="3">Belongs to the ZC3H15/TMA46 family.</text>
</comment>
<sequence>MPPKKKQQESAKTKATKRDKAAQDKTFGLKNKNKSSKVQQYVKQVEAQTKAGGSAEAKRRQAEQERKAREKKEAEMAKLEAQKLFKPVQQQKVPFGVDPKSVVCAYFKQGVCTKGSKCKFSHDLNVERKGEKKDLYADDRKNEDTMEDWDEEKLRSVVLSKHGNPKTTTDKVCKYFIEAVENKKYGWFWVCPNGGDNCKYRHSLPPGFKLKTKEQQKLEREAAANAPTITLEDFIETERQKLPKELTPVTYETFMQWKKQRQEKKAAEKEMEQKKQKTNKVLSGKELMESGKFNDEDDGVDDSFNFAELRQRTDEVENENNDTDNNQNGN</sequence>
<keyword evidence="11" id="KW-0539">Nucleus</keyword>
<feature type="compositionally biased region" description="Basic and acidic residues" evidence="13">
    <location>
        <begin position="1"/>
        <end position="23"/>
    </location>
</feature>
<feature type="compositionally biased region" description="Basic and acidic residues" evidence="13">
    <location>
        <begin position="263"/>
        <end position="275"/>
    </location>
</feature>
<evidence type="ECO:0000256" key="7">
    <source>
        <dbReference type="ARBA" id="ARBA00022737"/>
    </source>
</evidence>
<dbReference type="GO" id="GO:0005829">
    <property type="term" value="C:cytosol"/>
    <property type="evidence" value="ECO:0007669"/>
    <property type="project" value="TreeGrafter"/>
</dbReference>
<keyword evidence="16" id="KW-1185">Reference proteome</keyword>
<evidence type="ECO:0000256" key="6">
    <source>
        <dbReference type="ARBA" id="ARBA00022723"/>
    </source>
</evidence>
<dbReference type="OrthoDB" id="278280at2759"/>
<comment type="caution">
    <text evidence="15">The sequence shown here is derived from an EMBL/GenBank/DDBJ whole genome shotgun (WGS) entry which is preliminary data.</text>
</comment>
<keyword evidence="5" id="KW-0963">Cytoplasm</keyword>
<reference evidence="15" key="1">
    <citation type="journal article" date="2019" name="G3 (Bethesda)">
        <title>Genome Assemblies of Two Rare Opportunistic Yeast Pathogens: Diutina rugosa (syn. Candida rugosa) and Trichomonascus ciferrii (syn. Candida ciferrii).</title>
        <authorList>
            <person name="Mixao V."/>
            <person name="Saus E."/>
            <person name="Hansen A.P."/>
            <person name="Lass-Florl C."/>
            <person name="Gabaldon T."/>
        </authorList>
    </citation>
    <scope>NUCLEOTIDE SEQUENCE</scope>
    <source>
        <strain evidence="15">CBS 4856</strain>
    </source>
</reference>
<keyword evidence="7" id="KW-0677">Repeat</keyword>
<gene>
    <name evidence="15" type="ORF">TRICI_000650</name>
</gene>
<evidence type="ECO:0000313" key="16">
    <source>
        <dbReference type="Proteomes" id="UP000761534"/>
    </source>
</evidence>
<dbReference type="GO" id="GO:0005634">
    <property type="term" value="C:nucleus"/>
    <property type="evidence" value="ECO:0007669"/>
    <property type="project" value="UniProtKB-SubCell"/>
</dbReference>
<keyword evidence="10" id="KW-0175">Coiled coil</keyword>
<name>A0A642VBN9_9ASCO</name>
<dbReference type="InterPro" id="IPR036855">
    <property type="entry name" value="Znf_CCCH_sf"/>
</dbReference>
<dbReference type="InterPro" id="IPR000571">
    <property type="entry name" value="Znf_CCCH"/>
</dbReference>
<feature type="region of interest" description="Disordered" evidence="13">
    <location>
        <begin position="1"/>
        <end position="77"/>
    </location>
</feature>
<dbReference type="FunFam" id="4.10.1000.10:FF:000050">
    <property type="entry name" value="AGAP008634-PA"/>
    <property type="match status" value="1"/>
</dbReference>
<dbReference type="Gene3D" id="4.10.1000.10">
    <property type="entry name" value="Zinc finger, CCCH-type"/>
    <property type="match status" value="1"/>
</dbReference>
<evidence type="ECO:0000256" key="3">
    <source>
        <dbReference type="ARBA" id="ARBA00010043"/>
    </source>
</evidence>
<evidence type="ECO:0000259" key="14">
    <source>
        <dbReference type="PROSITE" id="PS50103"/>
    </source>
</evidence>
<feature type="domain" description="C3H1-type" evidence="14">
    <location>
        <begin position="167"/>
        <end position="205"/>
    </location>
</feature>
<dbReference type="AlphaFoldDB" id="A0A642VBN9"/>
<organism evidence="15 16">
    <name type="scientific">Trichomonascus ciferrii</name>
    <dbReference type="NCBI Taxonomy" id="44093"/>
    <lineage>
        <taxon>Eukaryota</taxon>
        <taxon>Fungi</taxon>
        <taxon>Dikarya</taxon>
        <taxon>Ascomycota</taxon>
        <taxon>Saccharomycotina</taxon>
        <taxon>Dipodascomycetes</taxon>
        <taxon>Dipodascales</taxon>
        <taxon>Trichomonascaceae</taxon>
        <taxon>Trichomonascus</taxon>
        <taxon>Trichomonascus ciferrii complex</taxon>
    </lineage>
</organism>
<dbReference type="Pfam" id="PF00642">
    <property type="entry name" value="zf-CCCH"/>
    <property type="match status" value="1"/>
</dbReference>
<evidence type="ECO:0000256" key="12">
    <source>
        <dbReference type="PROSITE-ProRule" id="PRU00723"/>
    </source>
</evidence>
<dbReference type="PANTHER" id="PTHR12681:SF0">
    <property type="entry name" value="ZINC FINGER CCCH DOMAIN-CONTAINING PROTEIN 15"/>
    <property type="match status" value="1"/>
</dbReference>
<dbReference type="GO" id="GO:0008270">
    <property type="term" value="F:zinc ion binding"/>
    <property type="evidence" value="ECO:0007669"/>
    <property type="project" value="UniProtKB-KW"/>
</dbReference>
<dbReference type="InterPro" id="IPR032378">
    <property type="entry name" value="ZC3H15/TMA46_C"/>
</dbReference>
<keyword evidence="6 12" id="KW-0479">Metal-binding</keyword>
<dbReference type="SUPFAM" id="SSF90229">
    <property type="entry name" value="CCCH zinc finger"/>
    <property type="match status" value="1"/>
</dbReference>
<evidence type="ECO:0000313" key="15">
    <source>
        <dbReference type="EMBL" id="KAA8917199.1"/>
    </source>
</evidence>
<evidence type="ECO:0000256" key="1">
    <source>
        <dbReference type="ARBA" id="ARBA00004123"/>
    </source>
</evidence>
<dbReference type="SMART" id="SM00356">
    <property type="entry name" value="ZnF_C3H1"/>
    <property type="match status" value="2"/>
</dbReference>
<dbReference type="PANTHER" id="PTHR12681">
    <property type="entry name" value="ZINC FINGER-CONTAINING PROTEIN P48ZNF"/>
    <property type="match status" value="1"/>
</dbReference>
<protein>
    <recommendedName>
        <fullName evidence="4">Zinc finger CCCH domain-containing protein 15</fullName>
    </recommendedName>
</protein>
<feature type="compositionally biased region" description="Basic and acidic residues" evidence="13">
    <location>
        <begin position="56"/>
        <end position="77"/>
    </location>
</feature>
<feature type="region of interest" description="Disordered" evidence="13">
    <location>
        <begin position="260"/>
        <end position="330"/>
    </location>
</feature>
<evidence type="ECO:0000256" key="13">
    <source>
        <dbReference type="SAM" id="MobiDB-lite"/>
    </source>
</evidence>
<evidence type="ECO:0000256" key="2">
    <source>
        <dbReference type="ARBA" id="ARBA00004496"/>
    </source>
</evidence>
<dbReference type="Proteomes" id="UP000761534">
    <property type="component" value="Unassembled WGS sequence"/>
</dbReference>